<dbReference type="PROSITE" id="PS00397">
    <property type="entry name" value="RECOMBINASES_1"/>
    <property type="match status" value="1"/>
</dbReference>
<sequence>MKQYIAYLRVSTKGQERSGLGLQAQRAVIEHYAKLEGAEIVKEYIESESGKNIENRPKLQQAINDCIKNNYILVVAKLDRLSRDVEHIFKIQKRLGDKFKSCDLPTTDSLTLSIFAGLAQREREIIGIRTKIALDAKKKQGIKLGNPQHLTQEARLKGVQAIKEKARNNQHNRVATALIEKCKKEGKTLQQIADELNQHGFKTSQGKLFNPVTVSRLHKSTKQ</sequence>
<evidence type="ECO:0000313" key="6">
    <source>
        <dbReference type="EMBL" id="MDI9867558.1"/>
    </source>
</evidence>
<organism evidence="6 7">
    <name type="scientific">Flectobacillus longus</name>
    <dbReference type="NCBI Taxonomy" id="2984207"/>
    <lineage>
        <taxon>Bacteria</taxon>
        <taxon>Pseudomonadati</taxon>
        <taxon>Bacteroidota</taxon>
        <taxon>Cytophagia</taxon>
        <taxon>Cytophagales</taxon>
        <taxon>Flectobacillaceae</taxon>
        <taxon>Flectobacillus</taxon>
    </lineage>
</organism>
<evidence type="ECO:0000259" key="5">
    <source>
        <dbReference type="PROSITE" id="PS51736"/>
    </source>
</evidence>
<evidence type="ECO:0000256" key="4">
    <source>
        <dbReference type="PROSITE-ProRule" id="PRU10137"/>
    </source>
</evidence>
<dbReference type="Gene3D" id="3.40.50.1390">
    <property type="entry name" value="Resolvase, N-terminal catalytic domain"/>
    <property type="match status" value="1"/>
</dbReference>
<dbReference type="InterPro" id="IPR050639">
    <property type="entry name" value="SSR_resolvase"/>
</dbReference>
<dbReference type="Pfam" id="PF07508">
    <property type="entry name" value="Recombinase"/>
    <property type="match status" value="1"/>
</dbReference>
<dbReference type="RefSeq" id="WP_283372184.1">
    <property type="nucleotide sequence ID" value="NZ_JASHID010000036.1"/>
</dbReference>
<dbReference type="InterPro" id="IPR036162">
    <property type="entry name" value="Resolvase-like_N_sf"/>
</dbReference>
<dbReference type="CDD" id="cd00338">
    <property type="entry name" value="Ser_Recombinase"/>
    <property type="match status" value="1"/>
</dbReference>
<evidence type="ECO:0000256" key="3">
    <source>
        <dbReference type="ARBA" id="ARBA00023172"/>
    </source>
</evidence>
<dbReference type="SMART" id="SM00857">
    <property type="entry name" value="Resolvase"/>
    <property type="match status" value="1"/>
</dbReference>
<reference evidence="6 7" key="1">
    <citation type="submission" date="2023-05" db="EMBL/GenBank/DDBJ databases">
        <title>Novel species of genus Flectobacillus isolated from stream in China.</title>
        <authorList>
            <person name="Lu H."/>
        </authorList>
    </citation>
    <scope>NUCLEOTIDE SEQUENCE [LARGE SCALE GENOMIC DNA]</scope>
    <source>
        <strain evidence="6 7">DC10W</strain>
    </source>
</reference>
<dbReference type="PANTHER" id="PTHR30461">
    <property type="entry name" value="DNA-INVERTASE FROM LAMBDOID PROPHAGE"/>
    <property type="match status" value="1"/>
</dbReference>
<gene>
    <name evidence="6" type="ORF">QM480_24650</name>
</gene>
<keyword evidence="2" id="KW-0238">DNA-binding</keyword>
<evidence type="ECO:0000256" key="2">
    <source>
        <dbReference type="ARBA" id="ARBA00023125"/>
    </source>
</evidence>
<dbReference type="EMBL" id="JASHID010000036">
    <property type="protein sequence ID" value="MDI9867558.1"/>
    <property type="molecule type" value="Genomic_DNA"/>
</dbReference>
<comment type="caution">
    <text evidence="6">The sequence shown here is derived from an EMBL/GenBank/DDBJ whole genome shotgun (WGS) entry which is preliminary data.</text>
</comment>
<keyword evidence="7" id="KW-1185">Reference proteome</keyword>
<feature type="active site" description="O-(5'-phospho-DNA)-serine intermediate" evidence="4">
    <location>
        <position position="11"/>
    </location>
</feature>
<keyword evidence="3" id="KW-0233">DNA recombination</keyword>
<feature type="domain" description="Resolvase/invertase-type recombinase catalytic" evidence="5">
    <location>
        <begin position="3"/>
        <end position="141"/>
    </location>
</feature>
<dbReference type="InterPro" id="IPR011109">
    <property type="entry name" value="DNA_bind_recombinase_dom"/>
</dbReference>
<dbReference type="Proteomes" id="UP001236569">
    <property type="component" value="Unassembled WGS sequence"/>
</dbReference>
<keyword evidence="1" id="KW-0229">DNA integration</keyword>
<dbReference type="PANTHER" id="PTHR30461:SF2">
    <property type="entry name" value="SERINE RECOMBINASE PINE-RELATED"/>
    <property type="match status" value="1"/>
</dbReference>
<proteinExistence type="predicted"/>
<dbReference type="InterPro" id="IPR006118">
    <property type="entry name" value="Recombinase_CS"/>
</dbReference>
<name>A0ABT6YVD2_9BACT</name>
<accession>A0ABT6YVD2</accession>
<evidence type="ECO:0000313" key="7">
    <source>
        <dbReference type="Proteomes" id="UP001236569"/>
    </source>
</evidence>
<evidence type="ECO:0000256" key="1">
    <source>
        <dbReference type="ARBA" id="ARBA00022908"/>
    </source>
</evidence>
<dbReference type="Pfam" id="PF00239">
    <property type="entry name" value="Resolvase"/>
    <property type="match status" value="1"/>
</dbReference>
<dbReference type="PROSITE" id="PS51736">
    <property type="entry name" value="RECOMBINASES_3"/>
    <property type="match status" value="1"/>
</dbReference>
<dbReference type="SUPFAM" id="SSF53041">
    <property type="entry name" value="Resolvase-like"/>
    <property type="match status" value="1"/>
</dbReference>
<dbReference type="InterPro" id="IPR006119">
    <property type="entry name" value="Resolv_N"/>
</dbReference>
<protein>
    <submittedName>
        <fullName evidence="6">Recombinase family protein</fullName>
    </submittedName>
</protein>